<organism evidence="2 3">
    <name type="scientific">Saccoglossus kowalevskii</name>
    <name type="common">Acorn worm</name>
    <dbReference type="NCBI Taxonomy" id="10224"/>
    <lineage>
        <taxon>Eukaryota</taxon>
        <taxon>Metazoa</taxon>
        <taxon>Hemichordata</taxon>
        <taxon>Enteropneusta</taxon>
        <taxon>Harrimaniidae</taxon>
        <taxon>Saccoglossus</taxon>
    </lineage>
</organism>
<evidence type="ECO:0000313" key="2">
    <source>
        <dbReference type="Proteomes" id="UP000694865"/>
    </source>
</evidence>
<keyword evidence="1" id="KW-0175">Coiled coil</keyword>
<feature type="non-terminal residue" evidence="3">
    <location>
        <position position="398"/>
    </location>
</feature>
<proteinExistence type="predicted"/>
<keyword evidence="2" id="KW-1185">Reference proteome</keyword>
<dbReference type="RefSeq" id="XP_006816736.1">
    <property type="nucleotide sequence ID" value="XM_006816673.1"/>
</dbReference>
<protein>
    <submittedName>
        <fullName evidence="3">Nucleoprotein TPR-like</fullName>
    </submittedName>
</protein>
<feature type="non-terminal residue" evidence="3">
    <location>
        <position position="1"/>
    </location>
</feature>
<name>A0ABM0M9P5_SACKO</name>
<dbReference type="SUPFAM" id="SSF57997">
    <property type="entry name" value="Tropomyosin"/>
    <property type="match status" value="1"/>
</dbReference>
<evidence type="ECO:0000256" key="1">
    <source>
        <dbReference type="SAM" id="Coils"/>
    </source>
</evidence>
<sequence length="398" mass="46077">TASKKVNLQNIDSTNSEGDGINAKNIDTVLKDLSIIVEGLLNSRTDTFGKSAFKGTECSWDHSQRDESRINTQADGLETARSELYHVIEKTDHRYKELQNSVGILELSLESVLADDSDFWLEELAWQGRDDRTLWKQQERNIMGKENMKLRSILRQRSAQLGECNANVASIQERMNELLNVCVDMKTRFLLYEHYIEQNRLDSEPWKKEIGRLEYVNEGLKTELKKIKKNLLSLENKLDNTEKDKSELSADLGITLKKLNMIKDELSQSHDKNNNLQLLYDNVNNEVDSLKKSVRSLRRKKLLVTEKRDHLELAYSATKEKLEKEQREKKLLGEKIQQLQKDKCDMEKNMKQNIGTLMSLSFVSAQQKEKLSIMGKQQNMAEMKNCELEDQCSTLKKE</sequence>
<dbReference type="Proteomes" id="UP000694865">
    <property type="component" value="Unplaced"/>
</dbReference>
<dbReference type="GeneID" id="102801081"/>
<accession>A0ABM0M9P5</accession>
<gene>
    <name evidence="3" type="primary">LOC102801081</name>
</gene>
<reference evidence="3" key="1">
    <citation type="submission" date="2025-08" db="UniProtKB">
        <authorList>
            <consortium name="RefSeq"/>
        </authorList>
    </citation>
    <scope>IDENTIFICATION</scope>
    <source>
        <tissue evidence="3">Testes</tissue>
    </source>
</reference>
<evidence type="ECO:0000313" key="3">
    <source>
        <dbReference type="RefSeq" id="XP_006816736.1"/>
    </source>
</evidence>
<feature type="coiled-coil region" evidence="1">
    <location>
        <begin position="217"/>
        <end position="342"/>
    </location>
</feature>